<dbReference type="RefSeq" id="WP_186772970.1">
    <property type="nucleotide sequence ID" value="NZ_JACOMF010000046.1"/>
</dbReference>
<gene>
    <name evidence="1" type="ORF">H7965_23250</name>
</gene>
<dbReference type="Proteomes" id="UP000600101">
    <property type="component" value="Unassembled WGS sequence"/>
</dbReference>
<dbReference type="EMBL" id="JACOMF010000046">
    <property type="protein sequence ID" value="MBC4018215.1"/>
    <property type="molecule type" value="Genomic_DNA"/>
</dbReference>
<dbReference type="AlphaFoldDB" id="A0A9X0R281"/>
<name>A0A9X0R281_9PROT</name>
<organism evidence="1 2">
    <name type="scientific">Siccirubricoccus deserti</name>
    <dbReference type="NCBI Taxonomy" id="2013562"/>
    <lineage>
        <taxon>Bacteria</taxon>
        <taxon>Pseudomonadati</taxon>
        <taxon>Pseudomonadota</taxon>
        <taxon>Alphaproteobacteria</taxon>
        <taxon>Acetobacterales</taxon>
        <taxon>Roseomonadaceae</taxon>
        <taxon>Siccirubricoccus</taxon>
    </lineage>
</organism>
<protein>
    <submittedName>
        <fullName evidence="1">Membrane integrity-associated transporter subunit PqiC</fullName>
    </submittedName>
</protein>
<accession>A0A9X0R281</accession>
<proteinExistence type="predicted"/>
<dbReference type="SUPFAM" id="SSF159594">
    <property type="entry name" value="XCC0632-like"/>
    <property type="match status" value="1"/>
</dbReference>
<evidence type="ECO:0000313" key="1">
    <source>
        <dbReference type="EMBL" id="MBC4018215.1"/>
    </source>
</evidence>
<sequence>MTAPDHIRPGAATPRDRRWVLLGLAGLGGCSVLPSRPYQESQRFALAPEMPPSRPPARRGPVLLLRTLRSAPGLNARGLRILGPNSEVITEFWSEWVAPPADLVEEAIRRWLTASGRFSAVTSPGSRLPADLVLEAELTRLQAEPAAGVGRAGIAALILAEGGRSSRVLGQVQVEGVAPLAGGQQDPTRLAAADAAAAMTAALADALRQLEAAVAQVMSGSR</sequence>
<reference evidence="1" key="1">
    <citation type="submission" date="2020-08" db="EMBL/GenBank/DDBJ databases">
        <authorList>
            <person name="Hu Y."/>
            <person name="Nguyen S.V."/>
            <person name="Li F."/>
            <person name="Fanning S."/>
        </authorList>
    </citation>
    <scope>NUCLEOTIDE SEQUENCE</scope>
    <source>
        <strain evidence="1">SYSU D8009</strain>
    </source>
</reference>
<evidence type="ECO:0000313" key="2">
    <source>
        <dbReference type="Proteomes" id="UP000600101"/>
    </source>
</evidence>
<comment type="caution">
    <text evidence="1">The sequence shown here is derived from an EMBL/GenBank/DDBJ whole genome shotgun (WGS) entry which is preliminary data.</text>
</comment>
<dbReference type="Gene3D" id="3.40.50.10610">
    <property type="entry name" value="ABC-type transport auxiliary lipoprotein component"/>
    <property type="match status" value="1"/>
</dbReference>
<keyword evidence="2" id="KW-1185">Reference proteome</keyword>